<evidence type="ECO:0000313" key="3">
    <source>
        <dbReference type="Proteomes" id="UP001328107"/>
    </source>
</evidence>
<reference evidence="3" key="1">
    <citation type="submission" date="2022-10" db="EMBL/GenBank/DDBJ databases">
        <title>Genome assembly of Pristionchus species.</title>
        <authorList>
            <person name="Yoshida K."/>
            <person name="Sommer R.J."/>
        </authorList>
    </citation>
    <scope>NUCLEOTIDE SEQUENCE [LARGE SCALE GENOMIC DNA]</scope>
    <source>
        <strain evidence="3">RS5460</strain>
    </source>
</reference>
<sequence>RFEERFLQLQEYNKEEYVSRDADLIEIEYRITDEPVEDVPVVKKIKIEPADSDNNDGHIDGQMDDASSSEEYAEGDRYS</sequence>
<comment type="caution">
    <text evidence="2">The sequence shown here is derived from an EMBL/GenBank/DDBJ whole genome shotgun (WGS) entry which is preliminary data.</text>
</comment>
<accession>A0AAN4ZLP9</accession>
<dbReference type="Proteomes" id="UP001328107">
    <property type="component" value="Unassembled WGS sequence"/>
</dbReference>
<proteinExistence type="predicted"/>
<gene>
    <name evidence="2" type="ORF">PMAYCL1PPCAC_09495</name>
</gene>
<evidence type="ECO:0000313" key="2">
    <source>
        <dbReference type="EMBL" id="GMR39300.1"/>
    </source>
</evidence>
<feature type="region of interest" description="Disordered" evidence="1">
    <location>
        <begin position="47"/>
        <end position="79"/>
    </location>
</feature>
<feature type="non-terminal residue" evidence="2">
    <location>
        <position position="79"/>
    </location>
</feature>
<dbReference type="EMBL" id="BTRK01000002">
    <property type="protein sequence ID" value="GMR39300.1"/>
    <property type="molecule type" value="Genomic_DNA"/>
</dbReference>
<protein>
    <submittedName>
        <fullName evidence="2">Uncharacterized protein</fullName>
    </submittedName>
</protein>
<keyword evidence="3" id="KW-1185">Reference proteome</keyword>
<evidence type="ECO:0000256" key="1">
    <source>
        <dbReference type="SAM" id="MobiDB-lite"/>
    </source>
</evidence>
<feature type="compositionally biased region" description="Basic and acidic residues" evidence="1">
    <location>
        <begin position="47"/>
        <end position="61"/>
    </location>
</feature>
<organism evidence="2 3">
    <name type="scientific">Pristionchus mayeri</name>
    <dbReference type="NCBI Taxonomy" id="1317129"/>
    <lineage>
        <taxon>Eukaryota</taxon>
        <taxon>Metazoa</taxon>
        <taxon>Ecdysozoa</taxon>
        <taxon>Nematoda</taxon>
        <taxon>Chromadorea</taxon>
        <taxon>Rhabditida</taxon>
        <taxon>Rhabditina</taxon>
        <taxon>Diplogasteromorpha</taxon>
        <taxon>Diplogasteroidea</taxon>
        <taxon>Neodiplogasteridae</taxon>
        <taxon>Pristionchus</taxon>
    </lineage>
</organism>
<dbReference type="AlphaFoldDB" id="A0AAN4ZLP9"/>
<feature type="non-terminal residue" evidence="2">
    <location>
        <position position="1"/>
    </location>
</feature>
<name>A0AAN4ZLP9_9BILA</name>